<dbReference type="RefSeq" id="WP_211307630.1">
    <property type="nucleotide sequence ID" value="NZ_QKYV01000001.1"/>
</dbReference>
<dbReference type="AlphaFoldDB" id="A0A2W7IB39"/>
<organism evidence="1 2">
    <name type="scientific">Mesonia algae</name>
    <dbReference type="NCBI Taxonomy" id="213248"/>
    <lineage>
        <taxon>Bacteria</taxon>
        <taxon>Pseudomonadati</taxon>
        <taxon>Bacteroidota</taxon>
        <taxon>Flavobacteriia</taxon>
        <taxon>Flavobacteriales</taxon>
        <taxon>Flavobacteriaceae</taxon>
        <taxon>Mesonia</taxon>
    </lineage>
</organism>
<comment type="caution">
    <text evidence="1">The sequence shown here is derived from an EMBL/GenBank/DDBJ whole genome shotgun (WGS) entry which is preliminary data.</text>
</comment>
<evidence type="ECO:0000313" key="1">
    <source>
        <dbReference type="EMBL" id="PZW44126.1"/>
    </source>
</evidence>
<evidence type="ECO:0000313" key="2">
    <source>
        <dbReference type="Proteomes" id="UP000249542"/>
    </source>
</evidence>
<dbReference type="EMBL" id="QKYV01000001">
    <property type="protein sequence ID" value="PZW44126.1"/>
    <property type="molecule type" value="Genomic_DNA"/>
</dbReference>
<sequence>MIQKISMEEIDIIHKTQFGISFFWKSKKDKLQVVFRDTGFFLSVEEVKLFQKNVIEAVEQGCCSQCKTPKDCKSILLKTPSSKIELAVSKIELEEINTLLGATLFQLDLKKYLEVCAN</sequence>
<keyword evidence="2" id="KW-1185">Reference proteome</keyword>
<dbReference type="Proteomes" id="UP000249542">
    <property type="component" value="Unassembled WGS sequence"/>
</dbReference>
<proteinExistence type="predicted"/>
<reference evidence="1 2" key="1">
    <citation type="submission" date="2018-06" db="EMBL/GenBank/DDBJ databases">
        <title>Genomic Encyclopedia of Archaeal and Bacterial Type Strains, Phase II (KMG-II): from individual species to whole genera.</title>
        <authorList>
            <person name="Goeker M."/>
        </authorList>
    </citation>
    <scope>NUCLEOTIDE SEQUENCE [LARGE SCALE GENOMIC DNA]</scope>
    <source>
        <strain evidence="1 2">DSM 15361</strain>
    </source>
</reference>
<accession>A0A2W7IB39</accession>
<protein>
    <submittedName>
        <fullName evidence="1">Uncharacterized protein</fullName>
    </submittedName>
</protein>
<gene>
    <name evidence="1" type="ORF">LX95_00457</name>
</gene>
<name>A0A2W7IB39_9FLAO</name>